<dbReference type="EMBL" id="CP107006">
    <property type="protein sequence ID" value="UYQ93666.1"/>
    <property type="molecule type" value="Genomic_DNA"/>
</dbReference>
<sequence>MSLSSVQLDPYLLAKMYTQPIIPEEKQAGPVVQKELPKVKYLGENQKNILLLIQNENDAYLNDESFNLLTNILNACKLGMQDVALANVAHYTALSLADWQKVIPFSRCVIFGIGPDQLAVEAPVYQLTTFGEVTALFSHDLSFIGSDKTLKGRLWVGLQKLFNI</sequence>
<proteinExistence type="predicted"/>
<keyword evidence="2" id="KW-1185">Reference proteome</keyword>
<evidence type="ECO:0000313" key="2">
    <source>
        <dbReference type="Proteomes" id="UP001162741"/>
    </source>
</evidence>
<name>A0ABY6J1Y0_9BACT</name>
<evidence type="ECO:0000313" key="1">
    <source>
        <dbReference type="EMBL" id="UYQ93666.1"/>
    </source>
</evidence>
<protein>
    <submittedName>
        <fullName evidence="1">Uncharacterized protein</fullName>
    </submittedName>
</protein>
<reference evidence="1" key="1">
    <citation type="submission" date="2022-10" db="EMBL/GenBank/DDBJ databases">
        <title>Chitinophaga sp. nov., isolated from soil.</title>
        <authorList>
            <person name="Jeon C.O."/>
        </authorList>
    </citation>
    <scope>NUCLEOTIDE SEQUENCE</scope>
    <source>
        <strain evidence="1">R8</strain>
    </source>
</reference>
<dbReference type="Proteomes" id="UP001162741">
    <property type="component" value="Chromosome"/>
</dbReference>
<dbReference type="RefSeq" id="WP_264281702.1">
    <property type="nucleotide sequence ID" value="NZ_CP107006.1"/>
</dbReference>
<gene>
    <name evidence="1" type="ORF">MKQ68_00940</name>
</gene>
<organism evidence="1 2">
    <name type="scientific">Chitinophaga horti</name>
    <dbReference type="NCBI Taxonomy" id="2920382"/>
    <lineage>
        <taxon>Bacteria</taxon>
        <taxon>Pseudomonadati</taxon>
        <taxon>Bacteroidota</taxon>
        <taxon>Chitinophagia</taxon>
        <taxon>Chitinophagales</taxon>
        <taxon>Chitinophagaceae</taxon>
        <taxon>Chitinophaga</taxon>
    </lineage>
</organism>
<accession>A0ABY6J1Y0</accession>